<protein>
    <recommendedName>
        <fullName evidence="7">Spermidine/putrescine import ATP-binding protein PotA</fullName>
        <ecNumber evidence="7">7.6.2.11</ecNumber>
    </recommendedName>
</protein>
<dbReference type="PANTHER" id="PTHR42781">
    <property type="entry name" value="SPERMIDINE/PUTRESCINE IMPORT ATP-BINDING PROTEIN POTA"/>
    <property type="match status" value="1"/>
</dbReference>
<dbReference type="InterPro" id="IPR003593">
    <property type="entry name" value="AAA+_ATPase"/>
</dbReference>
<dbReference type="SUPFAM" id="SSF52540">
    <property type="entry name" value="P-loop containing nucleoside triphosphate hydrolases"/>
    <property type="match status" value="1"/>
</dbReference>
<dbReference type="Pfam" id="PF00005">
    <property type="entry name" value="ABC_tran"/>
    <property type="match status" value="1"/>
</dbReference>
<comment type="subunit">
    <text evidence="7">The complex is composed of two ATP-binding proteins (PotA), two transmembrane proteins (PotB and PotC) and a solute-binding protein (PotD).</text>
</comment>
<dbReference type="GO" id="GO:0005524">
    <property type="term" value="F:ATP binding"/>
    <property type="evidence" value="ECO:0007669"/>
    <property type="project" value="UniProtKB-KW"/>
</dbReference>
<dbReference type="InterPro" id="IPR017871">
    <property type="entry name" value="ABC_transporter-like_CS"/>
</dbReference>
<dbReference type="InterPro" id="IPR027417">
    <property type="entry name" value="P-loop_NTPase"/>
</dbReference>
<dbReference type="GO" id="GO:0043190">
    <property type="term" value="C:ATP-binding cassette (ABC) transporter complex"/>
    <property type="evidence" value="ECO:0007669"/>
    <property type="project" value="InterPro"/>
</dbReference>
<keyword evidence="5 7" id="KW-1278">Translocase</keyword>
<proteinExistence type="inferred from homology"/>
<dbReference type="Proteomes" id="UP000231259">
    <property type="component" value="Unassembled WGS sequence"/>
</dbReference>
<comment type="function">
    <text evidence="7">Part of the ABC transporter complex PotABCD involved in spermidine/putrescine import. Responsible for energy coupling to the transport system.</text>
</comment>
<evidence type="ECO:0000313" key="10">
    <source>
        <dbReference type="Proteomes" id="UP000231259"/>
    </source>
</evidence>
<dbReference type="AlphaFoldDB" id="A0A2G8RKL5"/>
<comment type="catalytic activity">
    <reaction evidence="7">
        <text>ATP + H2O + polyamine-[polyamine-binding protein]Side 1 = ADP + phosphate + polyamineSide 2 + [polyamine-binding protein]Side 1.</text>
        <dbReference type="EC" id="7.6.2.11"/>
    </reaction>
</comment>
<dbReference type="InterPro" id="IPR050093">
    <property type="entry name" value="ABC_SmlMolc_Importer"/>
</dbReference>
<dbReference type="GO" id="GO:0015417">
    <property type="term" value="F:ABC-type polyamine transporter activity"/>
    <property type="evidence" value="ECO:0007669"/>
    <property type="project" value="UniProtKB-EC"/>
</dbReference>
<accession>A0A2G8RKL5</accession>
<evidence type="ECO:0000256" key="5">
    <source>
        <dbReference type="ARBA" id="ARBA00022967"/>
    </source>
</evidence>
<keyword evidence="6 7" id="KW-0472">Membrane</keyword>
<dbReference type="OrthoDB" id="9802264at2"/>
<evidence type="ECO:0000259" key="8">
    <source>
        <dbReference type="PROSITE" id="PS50893"/>
    </source>
</evidence>
<evidence type="ECO:0000256" key="6">
    <source>
        <dbReference type="ARBA" id="ARBA00023136"/>
    </source>
</evidence>
<dbReference type="PROSITE" id="PS50893">
    <property type="entry name" value="ABC_TRANSPORTER_2"/>
    <property type="match status" value="1"/>
</dbReference>
<evidence type="ECO:0000256" key="1">
    <source>
        <dbReference type="ARBA" id="ARBA00022448"/>
    </source>
</evidence>
<dbReference type="FunFam" id="3.40.50.300:FF:000133">
    <property type="entry name" value="Spermidine/putrescine import ATP-binding protein PotA"/>
    <property type="match status" value="1"/>
</dbReference>
<keyword evidence="3 7" id="KW-0547">Nucleotide-binding</keyword>
<dbReference type="RefSeq" id="WP_099909241.1">
    <property type="nucleotide sequence ID" value="NZ_AWWI01000016.1"/>
</dbReference>
<dbReference type="InterPro" id="IPR003439">
    <property type="entry name" value="ABC_transporter-like_ATP-bd"/>
</dbReference>
<name>A0A2G8RKL5_9RHOB</name>
<keyword evidence="4 7" id="KW-0067">ATP-binding</keyword>
<keyword evidence="2 7" id="KW-1003">Cell membrane</keyword>
<dbReference type="GO" id="GO:0015847">
    <property type="term" value="P:putrescine transport"/>
    <property type="evidence" value="ECO:0007669"/>
    <property type="project" value="UniProtKB-ARBA"/>
</dbReference>
<dbReference type="EMBL" id="AWWI01000016">
    <property type="protein sequence ID" value="PIL22124.1"/>
    <property type="molecule type" value="Genomic_DNA"/>
</dbReference>
<evidence type="ECO:0000256" key="4">
    <source>
        <dbReference type="ARBA" id="ARBA00022840"/>
    </source>
</evidence>
<evidence type="ECO:0000256" key="2">
    <source>
        <dbReference type="ARBA" id="ARBA00022475"/>
    </source>
</evidence>
<feature type="domain" description="ABC transporter" evidence="8">
    <location>
        <begin position="5"/>
        <end position="235"/>
    </location>
</feature>
<comment type="similarity">
    <text evidence="7">Belongs to the ABC transporter superfamily. Spermidine/putrescine importer (TC 3.A.1.11.1) family.</text>
</comment>
<evidence type="ECO:0000313" key="9">
    <source>
        <dbReference type="EMBL" id="PIL22124.1"/>
    </source>
</evidence>
<comment type="caution">
    <text evidence="9">The sequence shown here is derived from an EMBL/GenBank/DDBJ whole genome shotgun (WGS) entry which is preliminary data.</text>
</comment>
<evidence type="ECO:0000256" key="7">
    <source>
        <dbReference type="RuleBase" id="RU364083"/>
    </source>
</evidence>
<gene>
    <name evidence="7" type="primary">potA</name>
    <name evidence="9" type="ORF">P775_01250</name>
</gene>
<dbReference type="InterPro" id="IPR013611">
    <property type="entry name" value="Transp-assoc_OB_typ2"/>
</dbReference>
<dbReference type="SUPFAM" id="SSF50331">
    <property type="entry name" value="MOP-like"/>
    <property type="match status" value="1"/>
</dbReference>
<keyword evidence="1 7" id="KW-0813">Transport</keyword>
<dbReference type="GO" id="GO:0016887">
    <property type="term" value="F:ATP hydrolysis activity"/>
    <property type="evidence" value="ECO:0007669"/>
    <property type="project" value="InterPro"/>
</dbReference>
<dbReference type="PANTHER" id="PTHR42781:SF4">
    <property type="entry name" value="SPERMIDINE_PUTRESCINE IMPORT ATP-BINDING PROTEIN POTA"/>
    <property type="match status" value="1"/>
</dbReference>
<reference evidence="9 10" key="1">
    <citation type="submission" date="2013-09" db="EMBL/GenBank/DDBJ databases">
        <title>Genome sequencing of Phaeobacter antarcticus sp. nov. SM1211.</title>
        <authorList>
            <person name="Zhang X.-Y."/>
            <person name="Liu C."/>
            <person name="Chen X.-L."/>
            <person name="Xie B.-B."/>
            <person name="Qin Q.-L."/>
            <person name="Rong J.-C."/>
            <person name="Zhang Y.-Z."/>
        </authorList>
    </citation>
    <scope>NUCLEOTIDE SEQUENCE [LARGE SCALE GENOMIC DNA]</scope>
    <source>
        <strain evidence="9 10">SM1211</strain>
    </source>
</reference>
<sequence length="358" mass="38469">MRNIIEIENLTKTFGHVTGVDDISLNVRQGEFVTLLGPSGCGKSTLLRMIGGFEEPTKGRIVLDGQDVTHVPPNKRAVNMVFQDYALFPHLSVGKNVGYGLRVAGLPRLKVREKALEALALVGLEDRFDAAPHTLSGGQRQRVALARAIVRRPKVLLLDEPLSALDANLREQMQMELKALHTKMGLTFILVTHDQTEALTMSDRIVVMRGGKIVQMGSPVDLYERPATGYVAGFIGSTNQFRSSVLAGVTGPVVHCFGQSLSAPAGVRPGQQALFGFRPEKALVQFGEDVGGPDTLRGKVADSLYHGQSVRLMIDLGAGQVMVDLPMSGTAALPQIGQAVSLQVDSDKIMILADEVAA</sequence>
<dbReference type="NCBIfam" id="TIGR01187">
    <property type="entry name" value="potA"/>
    <property type="match status" value="1"/>
</dbReference>
<evidence type="ECO:0000256" key="3">
    <source>
        <dbReference type="ARBA" id="ARBA00022741"/>
    </source>
</evidence>
<dbReference type="Pfam" id="PF08402">
    <property type="entry name" value="TOBE_2"/>
    <property type="match status" value="1"/>
</dbReference>
<keyword evidence="10" id="KW-1185">Reference proteome</keyword>
<dbReference type="SMART" id="SM00382">
    <property type="entry name" value="AAA"/>
    <property type="match status" value="1"/>
</dbReference>
<organism evidence="9 10">
    <name type="scientific">Puniceibacterium antarcticum</name>
    <dbReference type="NCBI Taxonomy" id="1206336"/>
    <lineage>
        <taxon>Bacteria</taxon>
        <taxon>Pseudomonadati</taxon>
        <taxon>Pseudomonadota</taxon>
        <taxon>Alphaproteobacteria</taxon>
        <taxon>Rhodobacterales</taxon>
        <taxon>Paracoccaceae</taxon>
        <taxon>Puniceibacterium</taxon>
    </lineage>
</organism>
<dbReference type="InterPro" id="IPR005893">
    <property type="entry name" value="PotA-like"/>
</dbReference>
<dbReference type="Gene3D" id="3.40.50.300">
    <property type="entry name" value="P-loop containing nucleotide triphosphate hydrolases"/>
    <property type="match status" value="1"/>
</dbReference>
<dbReference type="PROSITE" id="PS00211">
    <property type="entry name" value="ABC_TRANSPORTER_1"/>
    <property type="match status" value="1"/>
</dbReference>
<dbReference type="EC" id="7.6.2.11" evidence="7"/>
<dbReference type="InterPro" id="IPR008995">
    <property type="entry name" value="Mo/tungstate-bd_C_term_dom"/>
</dbReference>